<dbReference type="Proteomes" id="UP000530670">
    <property type="component" value="Unassembled WGS sequence"/>
</dbReference>
<evidence type="ECO:0000256" key="1">
    <source>
        <dbReference type="SAM" id="Coils"/>
    </source>
</evidence>
<dbReference type="EMBL" id="JAAQRI010000318">
    <property type="protein sequence ID" value="KAF5618853.1"/>
    <property type="molecule type" value="Genomic_DNA"/>
</dbReference>
<feature type="region of interest" description="Disordered" evidence="2">
    <location>
        <begin position="794"/>
        <end position="865"/>
    </location>
</feature>
<feature type="region of interest" description="Disordered" evidence="2">
    <location>
        <begin position="303"/>
        <end position="323"/>
    </location>
</feature>
<comment type="caution">
    <text evidence="3">The sequence shown here is derived from an EMBL/GenBank/DDBJ whole genome shotgun (WGS) entry which is preliminary data.</text>
</comment>
<protein>
    <submittedName>
        <fullName evidence="3">Uncharacterized protein</fullName>
    </submittedName>
</protein>
<reference evidence="3 4" key="1">
    <citation type="submission" date="2020-05" db="EMBL/GenBank/DDBJ databases">
        <title>Identification and distribution of gene clusters putatively required for synthesis of sphingolipid metabolism inhibitors in phylogenetically diverse species of the filamentous fungus Fusarium.</title>
        <authorList>
            <person name="Kim H.-S."/>
            <person name="Busman M."/>
            <person name="Brown D.W."/>
            <person name="Divon H."/>
            <person name="Uhlig S."/>
            <person name="Proctor R.H."/>
        </authorList>
    </citation>
    <scope>NUCLEOTIDE SEQUENCE [LARGE SCALE GENOMIC DNA]</scope>
    <source>
        <strain evidence="3 4">NRRL 66243</strain>
    </source>
</reference>
<dbReference type="OrthoDB" id="5427329at2759"/>
<name>A0A8H5QQB5_9HYPO</name>
<keyword evidence="4" id="KW-1185">Reference proteome</keyword>
<feature type="compositionally biased region" description="Polar residues" evidence="2">
    <location>
        <begin position="846"/>
        <end position="855"/>
    </location>
</feature>
<gene>
    <name evidence="3" type="ORF">FTJAE_12120</name>
</gene>
<feature type="region of interest" description="Disordered" evidence="2">
    <location>
        <begin position="508"/>
        <end position="534"/>
    </location>
</feature>
<feature type="coiled-coil region" evidence="1">
    <location>
        <begin position="1906"/>
        <end position="1976"/>
    </location>
</feature>
<dbReference type="RefSeq" id="XP_037200826.1">
    <property type="nucleotide sequence ID" value="XM_037345136.1"/>
</dbReference>
<feature type="coiled-coil region" evidence="1">
    <location>
        <begin position="2020"/>
        <end position="2054"/>
    </location>
</feature>
<evidence type="ECO:0000313" key="3">
    <source>
        <dbReference type="EMBL" id="KAF5618853.1"/>
    </source>
</evidence>
<evidence type="ECO:0000313" key="4">
    <source>
        <dbReference type="Proteomes" id="UP000530670"/>
    </source>
</evidence>
<evidence type="ECO:0000256" key="2">
    <source>
        <dbReference type="SAM" id="MobiDB-lite"/>
    </source>
</evidence>
<dbReference type="GeneID" id="59297406"/>
<feature type="compositionally biased region" description="Basic and acidic residues" evidence="2">
    <location>
        <begin position="802"/>
        <end position="813"/>
    </location>
</feature>
<sequence length="2411" mass="268296">MVWKLTLKEVLPVDLATNPFGNGGRNAEHSAATDQIEADAKALHYWEIPDESRMKIDDLDPDYQRYVAVEFKDKGSTKIRFIKEKWWTWYLCASKQLSVRDPDDDAPSVDMGTAEAPGISEDELPEALQEHNIKALDQLGAAANIQIPGQGQAKMINLCTLLRNCVTAEQVRKNAVTALELAGVKNWDESKRGNKDQSPEGRFRHFTFKKIEYGDKFFGYYFILDEKLDKTTLSVKEKYVKLKTADVVAISLTTKDVYLPESFIRNLAGGFDPTVPERKSKAGLAANIKKYEKNPLPGRIAEELEAKGSKRREKEAEKAERMSARKPFWARDADGRPFLVEVRDNNSVSWSPEAWARRFESAVTPSQEDKGWNRFINSELDIFILPTNESSVIRELVTDTKKRLRLPIDGEKILKPSTCKQNVKVIQLNNKDQLEESNGVTQVTIPEFGPLIKVGRSPFHDYETYIKKADWETYSFYRPSRPIFQPSMLSEVDQVLADKKTAYTAEKRSKLESLRKSAEAGKDRTRKRLEESLGEGDKAKLQTGRVIAIEVTASKIYAAATRRSEAPDQKEVMGDSATMTSQVPDNLIFGSSEANSLMTRYEKAWQSLVTKENARRTGQEKGQQRAYLVSQILPITDADHAKYEPIFAKKTQQSLPSYSKVPDWLCYKMRYSLHVFNYNGMGERRNATFETEFYPFQRPFFTKFEQELDIVLLESIYNLPKNAEVEDSQSSIKLNTNVQERQDHQVDNAIIEETIFQLTKSRKRQDIDLFIMPADFGGLVLMPPNKTYELMALNEKPHRSKEKGNTEGKEKSRLSLLQKKRLRKGQENRERHGGNSEKYDDHATEYEQSQGNSAPGENPEPRKIIKSEKKVGAVQKLSREPTFRTVEQKLSKRVKAQNAPKGASTFTLEPEVATECIGNDNYNTNTFPTESAFEAHERIWADLDAPGNISVGGLLLENAQIVTTLPDATEAIQAPTESAIGDLQSSSATVISYVMADTGLIPSSDINNSDGSALVTGMGIATAMDVAFEEEKKEPMDTQTSAAPVPGQYAVMGDFMLFGVMSVKIQNLQSLNTQGEVFRVSLTDDMALGKLVPCLKNSPMDAITLSKTTLSFRTHDAKIEQAGLTMSTTVHFSGVLQPVSEALSYIFGQKDSRVDMSCLLSTRRDALKMLPQPIGFTLRGALPDVDVDIFGVLKITDIGIDLTGMRQNAKGDYSFSYGFFGSGAISDVCVRWHITKSGEFYRIMISTQSETWRNVLGVSGLNLQNVLFEADWIGSNISSVTLKLQATFGMTTGLVLLRGVYSKENKELVGVLENCSLDTLKTIYKDLTGRAIDITTDHKVEFSSLLFKVSNQGIVLHGAVEIDEHTSADATIIIGAQGIYISGSVSGFTVGDVEIIDPAISITILDGFNFQLSGRVKFTEEHTFDVSVYVNKSSGETIEYTVYGAYTGEFHTRNVLSVLKDTFLDVSLEQVAICFSNMENPQINIKENACQYPIRRGLQLYATTTHLKQVRDVLGLKDQKPLTICAYWSPGLNSLTGSSFGIDIIMDTTDVLTYGSLRSGPLSMGVDVDMGVGPQLQISGSLYIDVAEQPDSLELKLRLKAGAIGAEGSAAMIGKWNNPLGKCKQLSIADLYTDLRIDYAKFFATGTPTSITLGGTFGLHDFEGRVDLHLGTSYEQLIRLDIQNLDVAKFVKLIANLIEVDISIPDSKDTFYIRKLLVYVSTGIVINGVEHPRGIKLDADMTILGKRATLFADVVETHVKFKGTIESFKLGDFEIRGARATHPSIDLEISRTVQKIFIDGKIMFQKDVWIVVIVDIDVNEGKLFFYFDLKVSDALRVTITASLDGPAPNAIHGKAEGNAKSIDEVLGGTLAEKEFNITGEMNQNMRKYLKELANKILVESGDINRQAQLLNNLSNASAAYEKAKDAFEAEKARLSESVESQTRTIDAELALVRGELDEAQSQYDQNTAVAEQTKRDLQSSLNTKIRDTEKDETAKDLEAVRVAEKAEIALNECRMLWKVLSFAETTARQAKNKKDLSEEDLAKLELRCNEHQAREPPRDAIAHAPWEFAQITLQDELQAKRAASTQAANEYKAALVAHDVAAFEAASAKLTELLKHHQQAQAILSGREAAKAAAIAEIQQVAEEKLHELQKISEASATVLKTNLDLAIEKVETNRASSKTAKEKILQDNDSGNSPQYRDMCEKYDKMVMARNEVESFTFLLGIIAAASPEINDALKYCISAFDNSVLDIKSVKFLGKFGRKGSMAKAHIEATVAGVAQSFDIEFDVRDIVDLVKELWKEITKVITTVAGTIQEIFKQGKEVMDKFVKEAKDGAQIVADETKKFVNNADKELDRLSKEMADDVLNTKDSVDKASKGINPGINPNSINEVDRAHQQLRDTNEWIDDFTFGIFK</sequence>
<accession>A0A8H5QQB5</accession>
<keyword evidence="1" id="KW-0175">Coiled coil</keyword>
<organism evidence="3 4">
    <name type="scientific">Fusarium tjaetaba</name>
    <dbReference type="NCBI Taxonomy" id="1567544"/>
    <lineage>
        <taxon>Eukaryota</taxon>
        <taxon>Fungi</taxon>
        <taxon>Dikarya</taxon>
        <taxon>Ascomycota</taxon>
        <taxon>Pezizomycotina</taxon>
        <taxon>Sordariomycetes</taxon>
        <taxon>Hypocreomycetidae</taxon>
        <taxon>Hypocreales</taxon>
        <taxon>Nectriaceae</taxon>
        <taxon>Fusarium</taxon>
        <taxon>Fusarium fujikuroi species complex</taxon>
    </lineage>
</organism>
<feature type="compositionally biased region" description="Basic and acidic residues" evidence="2">
    <location>
        <begin position="824"/>
        <end position="845"/>
    </location>
</feature>
<feature type="coiled-coil region" evidence="1">
    <location>
        <begin position="2337"/>
        <end position="2364"/>
    </location>
</feature>
<proteinExistence type="predicted"/>